<name>A0A1B2ABH2_9SPHN</name>
<dbReference type="RefSeq" id="WP_067676747.1">
    <property type="nucleotide sequence ID" value="NZ_CP016591.1"/>
</dbReference>
<dbReference type="Gene3D" id="3.10.450.350">
    <property type="match status" value="1"/>
</dbReference>
<evidence type="ECO:0000256" key="7">
    <source>
        <dbReference type="ARBA" id="ARBA00022833"/>
    </source>
</evidence>
<dbReference type="OrthoDB" id="9815245at2"/>
<evidence type="ECO:0000256" key="3">
    <source>
        <dbReference type="ARBA" id="ARBA00022670"/>
    </source>
</evidence>
<feature type="region of interest" description="Disordered" evidence="9">
    <location>
        <begin position="1"/>
        <end position="51"/>
    </location>
</feature>
<reference evidence="12 13" key="1">
    <citation type="submission" date="2016-07" db="EMBL/GenBank/DDBJ databases">
        <title>Complete genome sequence of Altererythrobacter dongtanensis KCTC 22672, a type strain with esterase isolated from tidal flat.</title>
        <authorList>
            <person name="Cheng H."/>
            <person name="Wu Y.-H."/>
            <person name="Zhou P."/>
            <person name="Huo Y.-Y."/>
            <person name="Wang C.-S."/>
            <person name="Xu X.-W."/>
        </authorList>
    </citation>
    <scope>NUCLEOTIDE SEQUENCE [LARGE SCALE GENOMIC DNA]</scope>
    <source>
        <strain evidence="12 13">KCTC 22672</strain>
    </source>
</reference>
<evidence type="ECO:0000256" key="1">
    <source>
        <dbReference type="ARBA" id="ARBA00001947"/>
    </source>
</evidence>
<evidence type="ECO:0000256" key="9">
    <source>
        <dbReference type="SAM" id="MobiDB-lite"/>
    </source>
</evidence>
<keyword evidence="13" id="KW-1185">Reference proteome</keyword>
<dbReference type="PANTHER" id="PTHR21666:SF289">
    <property type="entry name" value="L-ALA--D-GLU ENDOPEPTIDASE"/>
    <property type="match status" value="1"/>
</dbReference>
<dbReference type="SUPFAM" id="SSF51261">
    <property type="entry name" value="Duplicated hybrid motif"/>
    <property type="match status" value="1"/>
</dbReference>
<keyword evidence="5" id="KW-0732">Signal</keyword>
<evidence type="ECO:0000313" key="12">
    <source>
        <dbReference type="EMBL" id="ANY19385.1"/>
    </source>
</evidence>
<dbReference type="EC" id="3.4.24.-" evidence="12"/>
<keyword evidence="8" id="KW-0482">Metalloprotease</keyword>
<comment type="cofactor">
    <cofactor evidence="1">
        <name>Zn(2+)</name>
        <dbReference type="ChEBI" id="CHEBI:29105"/>
    </cofactor>
</comment>
<accession>A0A1B2ABH2</accession>
<feature type="region of interest" description="Disordered" evidence="9">
    <location>
        <begin position="83"/>
        <end position="106"/>
    </location>
</feature>
<sequence>MNNDTTSFDPKTWLEEKSAARETASFDPKTWAGAGETAPPESDPPSTAQTGRRLPTAVFAAAGLVAALGGGAWLWSGGNEELPVPDEVPSRSATATPAPKPVAGEPPRIVTVRNLQNLTLALEQMGVPLADAVGVARETVGALGVEDQEMRVEVVLDGKGDDRVVKSIIAELSGGSGVRLTRQTDGSYAREENLLNESTKIRSAEGKIRHATFYASAIEAGIPDSLITPFAKAFSFDFDFQREVKQGDRFLAVWEERVTPQGRRLGPPRLVYAEMGTGVGERAYYAFTPPDEVEPRWFDAQGNGAARGLMRTPVDGARLTSGFGTRVHPIRGFVKKHNGTDFAAPTGTPIYASGSATVAAVAPNARCAGNLVKLQHNENMQTWYMHMVRFADGLTQGQTVNQGDVIGYVGTTGCSTGPHLHYEVRIDGEPIDPMTFETTKVEPLVGEAKTMFLARRAEIDAARE</sequence>
<evidence type="ECO:0000256" key="4">
    <source>
        <dbReference type="ARBA" id="ARBA00022723"/>
    </source>
</evidence>
<protein>
    <submittedName>
        <fullName evidence="12">Murein DD-endopeptidase MepM</fullName>
        <ecNumber evidence="12">3.4.24.-</ecNumber>
    </submittedName>
</protein>
<keyword evidence="7" id="KW-0862">Zinc</keyword>
<comment type="subcellular location">
    <subcellularLocation>
        <location evidence="2">Cell envelope</location>
    </subcellularLocation>
</comment>
<dbReference type="AlphaFoldDB" id="A0A1B2ABH2"/>
<dbReference type="KEGG" id="ado:A6F68_00859"/>
<dbReference type="GO" id="GO:0004222">
    <property type="term" value="F:metalloendopeptidase activity"/>
    <property type="evidence" value="ECO:0007669"/>
    <property type="project" value="TreeGrafter"/>
</dbReference>
<dbReference type="InterPro" id="IPR045834">
    <property type="entry name" value="Csd3_N2"/>
</dbReference>
<feature type="domain" description="M23ase beta-sheet core" evidence="10">
    <location>
        <begin position="336"/>
        <end position="433"/>
    </location>
</feature>
<feature type="domain" description="Csd3-like second N-terminal" evidence="11">
    <location>
        <begin position="204"/>
        <end position="323"/>
    </location>
</feature>
<dbReference type="PATRIC" id="fig|692370.5.peg.875"/>
<keyword evidence="6 12" id="KW-0378">Hydrolase</keyword>
<keyword evidence="4" id="KW-0479">Metal-binding</keyword>
<dbReference type="GO" id="GO:0046872">
    <property type="term" value="F:metal ion binding"/>
    <property type="evidence" value="ECO:0007669"/>
    <property type="project" value="UniProtKB-KW"/>
</dbReference>
<evidence type="ECO:0000256" key="2">
    <source>
        <dbReference type="ARBA" id="ARBA00004196"/>
    </source>
</evidence>
<dbReference type="GO" id="GO:0030313">
    <property type="term" value="C:cell envelope"/>
    <property type="evidence" value="ECO:0007669"/>
    <property type="project" value="UniProtKB-SubCell"/>
</dbReference>
<dbReference type="InterPro" id="IPR050570">
    <property type="entry name" value="Cell_wall_metabolism_enzyme"/>
</dbReference>
<evidence type="ECO:0000256" key="5">
    <source>
        <dbReference type="ARBA" id="ARBA00022729"/>
    </source>
</evidence>
<dbReference type="CDD" id="cd12797">
    <property type="entry name" value="M23_peptidase"/>
    <property type="match status" value="1"/>
</dbReference>
<keyword evidence="3" id="KW-0645">Protease</keyword>
<organism evidence="12 13">
    <name type="scientific">Tsuneonella dongtanensis</name>
    <dbReference type="NCBI Taxonomy" id="692370"/>
    <lineage>
        <taxon>Bacteria</taxon>
        <taxon>Pseudomonadati</taxon>
        <taxon>Pseudomonadota</taxon>
        <taxon>Alphaproteobacteria</taxon>
        <taxon>Sphingomonadales</taxon>
        <taxon>Erythrobacteraceae</taxon>
        <taxon>Tsuneonella</taxon>
    </lineage>
</organism>
<dbReference type="InterPro" id="IPR016047">
    <property type="entry name" value="M23ase_b-sheet_dom"/>
</dbReference>
<dbReference type="GO" id="GO:0006508">
    <property type="term" value="P:proteolysis"/>
    <property type="evidence" value="ECO:0007669"/>
    <property type="project" value="UniProtKB-KW"/>
</dbReference>
<evidence type="ECO:0000256" key="6">
    <source>
        <dbReference type="ARBA" id="ARBA00022801"/>
    </source>
</evidence>
<dbReference type="Pfam" id="PF19425">
    <property type="entry name" value="Csd3_N2"/>
    <property type="match status" value="1"/>
</dbReference>
<dbReference type="EMBL" id="CP016591">
    <property type="protein sequence ID" value="ANY19385.1"/>
    <property type="molecule type" value="Genomic_DNA"/>
</dbReference>
<dbReference type="Proteomes" id="UP000092932">
    <property type="component" value="Chromosome"/>
</dbReference>
<evidence type="ECO:0000313" key="13">
    <source>
        <dbReference type="Proteomes" id="UP000092932"/>
    </source>
</evidence>
<proteinExistence type="predicted"/>
<dbReference type="STRING" id="692370.A6F68_00859"/>
<evidence type="ECO:0000256" key="8">
    <source>
        <dbReference type="ARBA" id="ARBA00023049"/>
    </source>
</evidence>
<gene>
    <name evidence="12" type="primary">mepM_4</name>
    <name evidence="12" type="ORF">A6F68_00859</name>
</gene>
<dbReference type="PANTHER" id="PTHR21666">
    <property type="entry name" value="PEPTIDASE-RELATED"/>
    <property type="match status" value="1"/>
</dbReference>
<evidence type="ECO:0000259" key="11">
    <source>
        <dbReference type="Pfam" id="PF19425"/>
    </source>
</evidence>
<evidence type="ECO:0000259" key="10">
    <source>
        <dbReference type="Pfam" id="PF01551"/>
    </source>
</evidence>
<dbReference type="InterPro" id="IPR011055">
    <property type="entry name" value="Dup_hybrid_motif"/>
</dbReference>
<dbReference type="Gene3D" id="2.70.70.10">
    <property type="entry name" value="Glucose Permease (Domain IIA)"/>
    <property type="match status" value="1"/>
</dbReference>
<dbReference type="Pfam" id="PF01551">
    <property type="entry name" value="Peptidase_M23"/>
    <property type="match status" value="1"/>
</dbReference>